<keyword evidence="3" id="KW-1185">Reference proteome</keyword>
<feature type="region of interest" description="Disordered" evidence="1">
    <location>
        <begin position="1"/>
        <end position="62"/>
    </location>
</feature>
<dbReference type="AlphaFoldDB" id="A0A9X6RNR0"/>
<accession>A0A9X6RNR0</accession>
<evidence type="ECO:0000256" key="1">
    <source>
        <dbReference type="SAM" id="MobiDB-lite"/>
    </source>
</evidence>
<gene>
    <name evidence="2" type="ORF">BV898_19047</name>
</gene>
<name>A0A9X6RNR0_HYPEX</name>
<evidence type="ECO:0000313" key="2">
    <source>
        <dbReference type="EMBL" id="OWA54648.1"/>
    </source>
</evidence>
<proteinExistence type="predicted"/>
<comment type="caution">
    <text evidence="2">The sequence shown here is derived from an EMBL/GenBank/DDBJ whole genome shotgun (WGS) entry which is preliminary data.</text>
</comment>
<protein>
    <submittedName>
        <fullName evidence="2">Uncharacterized protein</fullName>
    </submittedName>
</protein>
<organism evidence="2 3">
    <name type="scientific">Hypsibius exemplaris</name>
    <name type="common">Freshwater tardigrade</name>
    <dbReference type="NCBI Taxonomy" id="2072580"/>
    <lineage>
        <taxon>Eukaryota</taxon>
        <taxon>Metazoa</taxon>
        <taxon>Ecdysozoa</taxon>
        <taxon>Tardigrada</taxon>
        <taxon>Eutardigrada</taxon>
        <taxon>Parachela</taxon>
        <taxon>Hypsibioidea</taxon>
        <taxon>Hypsibiidae</taxon>
        <taxon>Hypsibius</taxon>
    </lineage>
</organism>
<feature type="compositionally biased region" description="Acidic residues" evidence="1">
    <location>
        <begin position="383"/>
        <end position="392"/>
    </location>
</feature>
<dbReference type="EMBL" id="MTYJ01000436">
    <property type="protein sequence ID" value="OWA54648.1"/>
    <property type="molecule type" value="Genomic_DNA"/>
</dbReference>
<reference evidence="3" key="1">
    <citation type="submission" date="2017-01" db="EMBL/GenBank/DDBJ databases">
        <title>Comparative genomics of anhydrobiosis in the tardigrade Hypsibius dujardini.</title>
        <authorList>
            <person name="Yoshida Y."/>
            <person name="Koutsovoulos G."/>
            <person name="Laetsch D."/>
            <person name="Stevens L."/>
            <person name="Kumar S."/>
            <person name="Horikawa D."/>
            <person name="Ishino K."/>
            <person name="Komine S."/>
            <person name="Tomita M."/>
            <person name="Blaxter M."/>
            <person name="Arakawa K."/>
        </authorList>
    </citation>
    <scope>NUCLEOTIDE SEQUENCE [LARGE SCALE GENOMIC DNA]</scope>
    <source>
        <strain evidence="3">Z151</strain>
    </source>
</reference>
<feature type="region of interest" description="Disordered" evidence="1">
    <location>
        <begin position="355"/>
        <end position="441"/>
    </location>
</feature>
<sequence>MADRKPSPPRKQPRHSKEEATKPMDVAPISSRPPDKAPNRAAKPVRARTPTRQATTQQRPTKTMDAVVASNNAAPRTDRLASAVSLVTANATIPGQPAKVVKLEPIHLAAVNSLIQRRNAESHFTHRYQVGDVMVFFDDTKEDGRWSLPNGMKMVIIERSSKRTDVPEYHVVEATSLSITKDVPETRLMPVLTYLQERQGAITNGAAHFRTGELVITVHDNGVFVVVSRVVDRVPSAEAESYLIRRVLPEIPYNQVRWTPRMDAVSREASQMAKVTPPENLASLSACYNWTERAHLLGFPRRPFIFVTGIQASRPSIQSRLGPRMVVRPIPAALPTPALEPRWVVKKRKRETKITIRASSPDLATDARNRITSRRRPEPEVIQMEDDDDGVPDDQPPAPDDQPTASDEPTDDQQEDQAEEASTEDDLQLQVTEEDIREAGL</sequence>
<feature type="compositionally biased region" description="Acidic residues" evidence="1">
    <location>
        <begin position="408"/>
        <end position="441"/>
    </location>
</feature>
<feature type="compositionally biased region" description="Basic and acidic residues" evidence="1">
    <location>
        <begin position="365"/>
        <end position="379"/>
    </location>
</feature>
<feature type="compositionally biased region" description="Low complexity" evidence="1">
    <location>
        <begin position="47"/>
        <end position="61"/>
    </location>
</feature>
<dbReference type="Proteomes" id="UP000192578">
    <property type="component" value="Unassembled WGS sequence"/>
</dbReference>
<evidence type="ECO:0000313" key="3">
    <source>
        <dbReference type="Proteomes" id="UP000192578"/>
    </source>
</evidence>